<dbReference type="GO" id="GO:0016780">
    <property type="term" value="F:phosphotransferase activity, for other substituted phosphate groups"/>
    <property type="evidence" value="ECO:0007669"/>
    <property type="project" value="TreeGrafter"/>
</dbReference>
<dbReference type="GO" id="GO:0016020">
    <property type="term" value="C:membrane"/>
    <property type="evidence" value="ECO:0007669"/>
    <property type="project" value="UniProtKB-SubCell"/>
</dbReference>
<reference evidence="9 10" key="1">
    <citation type="submission" date="2016-10" db="EMBL/GenBank/DDBJ databases">
        <authorList>
            <person name="de Groot N.N."/>
        </authorList>
    </citation>
    <scope>NUCLEOTIDE SEQUENCE [LARGE SCALE GENOMIC DNA]</scope>
    <source>
        <strain evidence="9 10">CGMCC 4.3491</strain>
    </source>
</reference>
<keyword evidence="4 7" id="KW-0812">Transmembrane</keyword>
<dbReference type="NCBIfam" id="TIGR03025">
    <property type="entry name" value="EPS_sugtrans"/>
    <property type="match status" value="1"/>
</dbReference>
<proteinExistence type="inferred from homology"/>
<dbReference type="Pfam" id="PF02397">
    <property type="entry name" value="Bac_transf"/>
    <property type="match status" value="1"/>
</dbReference>
<dbReference type="RefSeq" id="WP_092558574.1">
    <property type="nucleotide sequence ID" value="NZ_FNPZ01000012.1"/>
</dbReference>
<dbReference type="AlphaFoldDB" id="A0A1H3U4Q7"/>
<gene>
    <name evidence="9" type="ORF">SAMN05216554_0129</name>
</gene>
<keyword evidence="5 7" id="KW-1133">Transmembrane helix</keyword>
<evidence type="ECO:0000313" key="10">
    <source>
        <dbReference type="Proteomes" id="UP000198891"/>
    </source>
</evidence>
<dbReference type="PANTHER" id="PTHR30576:SF10">
    <property type="entry name" value="SLL5057 PROTEIN"/>
    <property type="match status" value="1"/>
</dbReference>
<feature type="transmembrane region" description="Helical" evidence="7">
    <location>
        <begin position="108"/>
        <end position="125"/>
    </location>
</feature>
<comment type="subcellular location">
    <subcellularLocation>
        <location evidence="1">Membrane</location>
        <topology evidence="1">Multi-pass membrane protein</topology>
    </subcellularLocation>
</comment>
<evidence type="ECO:0000256" key="7">
    <source>
        <dbReference type="SAM" id="Phobius"/>
    </source>
</evidence>
<sequence length="495" mass="55006">MLSEQANTRTATQAVNPSTAWSQIYARRLFITDFLVLVWVVFGVQIAWFGFTSAALDVGDSSGDLAISYTAISVIILAAWLVVLSVYGTRGRRVVGTGSQEYRLIADATLRLFGLVAIVAFLFQVDLARGYILIAFPVGLMVLLLTRWMWRQWLAVQRMKGEFTAKVLLVGSAASVIHIARELNRRSDSGYSVIGACVPTSLVGDTLPDTEIPIFGNLDRVIKALEVSGADTVIITSADELPPDRVRELSWSLEPGRQHLVVAPSLVDIGGPRIHTRPVAGLPLIHVETPRYEGSKRFAKRAFDITASGLIILVASPVLLVIAAIVRLSTPGPILFRQERIGYNGGRFNMLKFRSMVVDAETRLLSLQNAERLEGNRVMFKMKDDPRVTPIGRFLRRYSLDELPQLFNVFGGSMSLVGPRPPLEREVEQYEQHVHRRFLVKPGITGLWQVSGRSNLSWEDTVRLDLYYVENWSLTGDVLILWRTAKAVLASDGAY</sequence>
<dbReference type="InterPro" id="IPR017475">
    <property type="entry name" value="EPS_sugar_tfrase"/>
</dbReference>
<dbReference type="EMBL" id="FNPZ01000012">
    <property type="protein sequence ID" value="SDZ57440.1"/>
    <property type="molecule type" value="Genomic_DNA"/>
</dbReference>
<feature type="domain" description="Bacterial sugar transferase" evidence="8">
    <location>
        <begin position="300"/>
        <end position="489"/>
    </location>
</feature>
<organism evidence="9 10">
    <name type="scientific">Herbiconiux ginsengi</name>
    <dbReference type="NCBI Taxonomy" id="381665"/>
    <lineage>
        <taxon>Bacteria</taxon>
        <taxon>Bacillati</taxon>
        <taxon>Actinomycetota</taxon>
        <taxon>Actinomycetes</taxon>
        <taxon>Micrococcales</taxon>
        <taxon>Microbacteriaceae</taxon>
        <taxon>Herbiconiux</taxon>
    </lineage>
</organism>
<keyword evidence="6 7" id="KW-0472">Membrane</keyword>
<evidence type="ECO:0000256" key="6">
    <source>
        <dbReference type="ARBA" id="ARBA00023136"/>
    </source>
</evidence>
<protein>
    <submittedName>
        <fullName evidence="9">Undecaprenyl-phosphate galactose phosphotransferase, WbaP/exopolysaccharide biosynthesis polyprenyl glycosylphosphotransferase</fullName>
    </submittedName>
</protein>
<dbReference type="Proteomes" id="UP000198891">
    <property type="component" value="Unassembled WGS sequence"/>
</dbReference>
<evidence type="ECO:0000256" key="5">
    <source>
        <dbReference type="ARBA" id="ARBA00022989"/>
    </source>
</evidence>
<evidence type="ECO:0000313" key="9">
    <source>
        <dbReference type="EMBL" id="SDZ57440.1"/>
    </source>
</evidence>
<dbReference type="OrthoDB" id="9808602at2"/>
<accession>A0A1H3U4Q7</accession>
<dbReference type="STRING" id="381665.SAMN05216554_0129"/>
<evidence type="ECO:0000259" key="8">
    <source>
        <dbReference type="Pfam" id="PF02397"/>
    </source>
</evidence>
<evidence type="ECO:0000256" key="3">
    <source>
        <dbReference type="ARBA" id="ARBA00022679"/>
    </source>
</evidence>
<feature type="transmembrane region" description="Helical" evidence="7">
    <location>
        <begin position="29"/>
        <end position="51"/>
    </location>
</feature>
<feature type="transmembrane region" description="Helical" evidence="7">
    <location>
        <begin position="131"/>
        <end position="150"/>
    </location>
</feature>
<comment type="similarity">
    <text evidence="2">Belongs to the bacterial sugar transferase family.</text>
</comment>
<feature type="transmembrane region" description="Helical" evidence="7">
    <location>
        <begin position="66"/>
        <end position="87"/>
    </location>
</feature>
<evidence type="ECO:0000256" key="2">
    <source>
        <dbReference type="ARBA" id="ARBA00006464"/>
    </source>
</evidence>
<evidence type="ECO:0000256" key="1">
    <source>
        <dbReference type="ARBA" id="ARBA00004141"/>
    </source>
</evidence>
<dbReference type="Pfam" id="PF13727">
    <property type="entry name" value="CoA_binding_3"/>
    <property type="match status" value="1"/>
</dbReference>
<evidence type="ECO:0000256" key="4">
    <source>
        <dbReference type="ARBA" id="ARBA00022692"/>
    </source>
</evidence>
<keyword evidence="10" id="KW-1185">Reference proteome</keyword>
<name>A0A1H3U4Q7_9MICO</name>
<feature type="transmembrane region" description="Helical" evidence="7">
    <location>
        <begin position="305"/>
        <end position="326"/>
    </location>
</feature>
<dbReference type="PANTHER" id="PTHR30576">
    <property type="entry name" value="COLANIC BIOSYNTHESIS UDP-GLUCOSE LIPID CARRIER TRANSFERASE"/>
    <property type="match status" value="1"/>
</dbReference>
<keyword evidence="3 9" id="KW-0808">Transferase</keyword>
<dbReference type="InterPro" id="IPR003362">
    <property type="entry name" value="Bact_transf"/>
</dbReference>